<dbReference type="EMBL" id="FOOX01000001">
    <property type="protein sequence ID" value="SFF92922.1"/>
    <property type="molecule type" value="Genomic_DNA"/>
</dbReference>
<dbReference type="Proteomes" id="UP000199337">
    <property type="component" value="Unassembled WGS sequence"/>
</dbReference>
<dbReference type="AlphaFoldDB" id="A0A1I2MNA9"/>
<keyword evidence="3" id="KW-1185">Reference proteome</keyword>
<name>A0A1I2MNA9_9FIRM</name>
<reference evidence="3" key="1">
    <citation type="submission" date="2016-10" db="EMBL/GenBank/DDBJ databases">
        <authorList>
            <person name="Varghese N."/>
            <person name="Submissions S."/>
        </authorList>
    </citation>
    <scope>NUCLEOTIDE SEQUENCE [LARGE SCALE GENOMIC DNA]</scope>
    <source>
        <strain evidence="3">DSM 17038</strain>
    </source>
</reference>
<sequence>MNKFEVIKIQNKGFTIVELLIALALLVIVIALGYTFNFYVFRSFDIASKQSEVQQSVSLAKNIIENKVRYSQMDLLDELPEEIEPGYQAIYIESGVVKYIDEDGNTSDLLGAISGNVNMQVYFENKGDSFLRVYVQGDIDGDHEYNIDSNILIHKVTDRSDTIQGSDGTLIYFYVPPPPEEGT</sequence>
<protein>
    <submittedName>
        <fullName evidence="2">Prepilin-type N-terminal cleavage/methylation domain-containing protein</fullName>
    </submittedName>
</protein>
<keyword evidence="1" id="KW-0812">Transmembrane</keyword>
<evidence type="ECO:0000313" key="2">
    <source>
        <dbReference type="EMBL" id="SFF92922.1"/>
    </source>
</evidence>
<keyword evidence="1" id="KW-1133">Transmembrane helix</keyword>
<evidence type="ECO:0000256" key="1">
    <source>
        <dbReference type="SAM" id="Phobius"/>
    </source>
</evidence>
<accession>A0A1I2MNA9</accession>
<keyword evidence="1" id="KW-0472">Membrane</keyword>
<feature type="transmembrane region" description="Helical" evidence="1">
    <location>
        <begin position="20"/>
        <end position="41"/>
    </location>
</feature>
<dbReference type="NCBIfam" id="TIGR02532">
    <property type="entry name" value="IV_pilin_GFxxxE"/>
    <property type="match status" value="1"/>
</dbReference>
<dbReference type="OrthoDB" id="2969353at2"/>
<dbReference type="Pfam" id="PF07963">
    <property type="entry name" value="N_methyl"/>
    <property type="match status" value="1"/>
</dbReference>
<proteinExistence type="predicted"/>
<evidence type="ECO:0000313" key="3">
    <source>
        <dbReference type="Proteomes" id="UP000199337"/>
    </source>
</evidence>
<organism evidence="2 3">
    <name type="scientific">Desulfotruncus arcticus DSM 17038</name>
    <dbReference type="NCBI Taxonomy" id="1121424"/>
    <lineage>
        <taxon>Bacteria</taxon>
        <taxon>Bacillati</taxon>
        <taxon>Bacillota</taxon>
        <taxon>Clostridia</taxon>
        <taxon>Eubacteriales</taxon>
        <taxon>Desulfallaceae</taxon>
        <taxon>Desulfotruncus</taxon>
    </lineage>
</organism>
<dbReference type="STRING" id="341036.SAMN05660649_00048"/>
<dbReference type="InterPro" id="IPR012902">
    <property type="entry name" value="N_methyl_site"/>
</dbReference>
<gene>
    <name evidence="2" type="ORF">SAMN05660649_00048</name>
</gene>
<dbReference type="RefSeq" id="WP_092467542.1">
    <property type="nucleotide sequence ID" value="NZ_FOOX01000001.1"/>
</dbReference>